<accession>A0A7J6L010</accession>
<dbReference type="Proteomes" id="UP000591131">
    <property type="component" value="Unassembled WGS sequence"/>
</dbReference>
<evidence type="ECO:0000313" key="3">
    <source>
        <dbReference type="Proteomes" id="UP000591131"/>
    </source>
</evidence>
<name>A0A7J6L010_PERCH</name>
<keyword evidence="1" id="KW-0732">Signal</keyword>
<dbReference type="EMBL" id="JAAPAO010000916">
    <property type="protein sequence ID" value="KAF4652512.1"/>
    <property type="molecule type" value="Genomic_DNA"/>
</dbReference>
<evidence type="ECO:0000256" key="1">
    <source>
        <dbReference type="SAM" id="SignalP"/>
    </source>
</evidence>
<feature type="signal peptide" evidence="1">
    <location>
        <begin position="1"/>
        <end position="18"/>
    </location>
</feature>
<reference evidence="2 3" key="1">
    <citation type="submission" date="2020-04" db="EMBL/GenBank/DDBJ databases">
        <title>Perkinsus chesapeaki whole genome sequence.</title>
        <authorList>
            <person name="Bogema D.R."/>
        </authorList>
    </citation>
    <scope>NUCLEOTIDE SEQUENCE [LARGE SCALE GENOMIC DNA]</scope>
    <source>
        <strain evidence="2">ATCC PRA-425</strain>
    </source>
</reference>
<proteinExistence type="predicted"/>
<keyword evidence="3" id="KW-1185">Reference proteome</keyword>
<feature type="chain" id="PRO_5029784579" evidence="1">
    <location>
        <begin position="19"/>
        <end position="137"/>
    </location>
</feature>
<protein>
    <submittedName>
        <fullName evidence="2">Uncharacterized protein</fullName>
    </submittedName>
</protein>
<dbReference type="AlphaFoldDB" id="A0A7J6L010"/>
<comment type="caution">
    <text evidence="2">The sequence shown here is derived from an EMBL/GenBank/DDBJ whole genome shotgun (WGS) entry which is preliminary data.</text>
</comment>
<organism evidence="2 3">
    <name type="scientific">Perkinsus chesapeaki</name>
    <name type="common">Clam parasite</name>
    <name type="synonym">Perkinsus andrewsi</name>
    <dbReference type="NCBI Taxonomy" id="330153"/>
    <lineage>
        <taxon>Eukaryota</taxon>
        <taxon>Sar</taxon>
        <taxon>Alveolata</taxon>
        <taxon>Perkinsozoa</taxon>
        <taxon>Perkinsea</taxon>
        <taxon>Perkinsida</taxon>
        <taxon>Perkinsidae</taxon>
        <taxon>Perkinsus</taxon>
    </lineage>
</organism>
<gene>
    <name evidence="2" type="ORF">FOL47_011044</name>
</gene>
<evidence type="ECO:0000313" key="2">
    <source>
        <dbReference type="EMBL" id="KAF4652512.1"/>
    </source>
</evidence>
<sequence>MQFFQNILLITAFTCAVALELVVVKEPAESTFKQIIANHEGGVYEKPIGHCDSEGKGCSCTAGDRILLAQNHETGQIDAAVCSILCGDLYSCPEPPKGEKECLSHACAMGCNTDNNCLEGGKCITEGSDKACMFPNS</sequence>